<feature type="region of interest" description="Disordered" evidence="4">
    <location>
        <begin position="1"/>
        <end position="25"/>
    </location>
</feature>
<feature type="transmembrane region" description="Helical" evidence="5">
    <location>
        <begin position="386"/>
        <end position="406"/>
    </location>
</feature>
<sequence>MSATESAVQPESAGIADSAKSPGSGGPAAGTVWPILIGISMCHLINDVMQSMLSAIYPLLRAEFSLSYAQVGIMTFAFQVTASLLQPVVGIVTDRHPQPRSLSVGMASTFCGVLLLALAHRYEMLLAGAMLIGMGSAVFHPESSRVARLASGGRYGTAQSLFQLGGNFGQSIGPLLAAFIVVPLGRPAVAWFAVAAAAGVAVLWRIGGWAEGRRRSAVSRPDTALRLPRNVVIRSIVVLAILTFTKNIYTASMNSYFTFFTIEKFGIGPQGAQIFLFLFFAGMAAGVMLGGILGDRVGPLRIIWFSILGVLPFSLALPHVGLVATGALVVIIGLILSSAFPAIVVYAQELVPGRVGMIAGLFFGFSFGMGGIAAAALGVLADLQGIERVFLLCSVLPVLGVLTIFLPRQPAAAGFH</sequence>
<dbReference type="InterPro" id="IPR011701">
    <property type="entry name" value="MFS"/>
</dbReference>
<evidence type="ECO:0000256" key="2">
    <source>
        <dbReference type="ARBA" id="ARBA00022989"/>
    </source>
</evidence>
<dbReference type="InterPro" id="IPR036259">
    <property type="entry name" value="MFS_trans_sf"/>
</dbReference>
<feature type="transmembrane region" description="Helical" evidence="5">
    <location>
        <begin position="124"/>
        <end position="140"/>
    </location>
</feature>
<dbReference type="OrthoDB" id="9770492at2"/>
<evidence type="ECO:0000313" key="7">
    <source>
        <dbReference type="EMBL" id="SNT73042.1"/>
    </source>
</evidence>
<dbReference type="AlphaFoldDB" id="A0A239PSY3"/>
<dbReference type="InterPro" id="IPR020846">
    <property type="entry name" value="MFS_dom"/>
</dbReference>
<evidence type="ECO:0000313" key="8">
    <source>
        <dbReference type="Proteomes" id="UP000198307"/>
    </source>
</evidence>
<feature type="transmembrane region" description="Helical" evidence="5">
    <location>
        <begin position="272"/>
        <end position="293"/>
    </location>
</feature>
<dbReference type="CDD" id="cd17478">
    <property type="entry name" value="MFS_FsR"/>
    <property type="match status" value="1"/>
</dbReference>
<keyword evidence="8" id="KW-1185">Reference proteome</keyword>
<evidence type="ECO:0000256" key="3">
    <source>
        <dbReference type="ARBA" id="ARBA00023136"/>
    </source>
</evidence>
<keyword evidence="2 5" id="KW-1133">Transmembrane helix</keyword>
<evidence type="ECO:0000256" key="4">
    <source>
        <dbReference type="SAM" id="MobiDB-lite"/>
    </source>
</evidence>
<protein>
    <submittedName>
        <fullName evidence="7">MFS transporter, FSR family, fosmidomycin resistance protein</fullName>
    </submittedName>
</protein>
<gene>
    <name evidence="7" type="ORF">SAMN05444959_104213</name>
</gene>
<dbReference type="GO" id="GO:0005886">
    <property type="term" value="C:plasma membrane"/>
    <property type="evidence" value="ECO:0007669"/>
    <property type="project" value="TreeGrafter"/>
</dbReference>
<evidence type="ECO:0000259" key="6">
    <source>
        <dbReference type="PROSITE" id="PS50850"/>
    </source>
</evidence>
<dbReference type="PANTHER" id="PTHR43129">
    <property type="entry name" value="FOSMIDOMYCIN RESISTANCE PROTEIN"/>
    <property type="match status" value="1"/>
</dbReference>
<keyword evidence="1 5" id="KW-0812">Transmembrane</keyword>
<accession>A0A239PSY3</accession>
<dbReference type="SUPFAM" id="SSF103473">
    <property type="entry name" value="MFS general substrate transporter"/>
    <property type="match status" value="1"/>
</dbReference>
<dbReference type="GO" id="GO:0022857">
    <property type="term" value="F:transmembrane transporter activity"/>
    <property type="evidence" value="ECO:0007669"/>
    <property type="project" value="InterPro"/>
</dbReference>
<feature type="transmembrane region" description="Helical" evidence="5">
    <location>
        <begin position="231"/>
        <end position="252"/>
    </location>
</feature>
<feature type="transmembrane region" description="Helical" evidence="5">
    <location>
        <begin position="161"/>
        <end position="182"/>
    </location>
</feature>
<feature type="transmembrane region" description="Helical" evidence="5">
    <location>
        <begin position="188"/>
        <end position="210"/>
    </location>
</feature>
<organism evidence="7 8">
    <name type="scientific">Paracoccus seriniphilus</name>
    <dbReference type="NCBI Taxonomy" id="184748"/>
    <lineage>
        <taxon>Bacteria</taxon>
        <taxon>Pseudomonadati</taxon>
        <taxon>Pseudomonadota</taxon>
        <taxon>Alphaproteobacteria</taxon>
        <taxon>Rhodobacterales</taxon>
        <taxon>Paracoccaceae</taxon>
        <taxon>Paracoccus</taxon>
    </lineage>
</organism>
<dbReference type="Pfam" id="PF07690">
    <property type="entry name" value="MFS_1"/>
    <property type="match status" value="1"/>
</dbReference>
<dbReference type="Proteomes" id="UP000198307">
    <property type="component" value="Unassembled WGS sequence"/>
</dbReference>
<reference evidence="7 8" key="1">
    <citation type="submission" date="2017-07" db="EMBL/GenBank/DDBJ databases">
        <authorList>
            <person name="Sun Z.S."/>
            <person name="Albrecht U."/>
            <person name="Echele G."/>
            <person name="Lee C.C."/>
        </authorList>
    </citation>
    <scope>NUCLEOTIDE SEQUENCE [LARGE SCALE GENOMIC DNA]</scope>
    <source>
        <strain evidence="7 8">DSM 14827</strain>
    </source>
</reference>
<feature type="domain" description="Major facilitator superfamily (MFS) profile" evidence="6">
    <location>
        <begin position="35"/>
        <end position="412"/>
    </location>
</feature>
<feature type="transmembrane region" description="Helical" evidence="5">
    <location>
        <begin position="358"/>
        <end position="380"/>
    </location>
</feature>
<dbReference type="PROSITE" id="PS50850">
    <property type="entry name" value="MFS"/>
    <property type="match status" value="1"/>
</dbReference>
<feature type="transmembrane region" description="Helical" evidence="5">
    <location>
        <begin position="300"/>
        <end position="317"/>
    </location>
</feature>
<dbReference type="PANTHER" id="PTHR43129:SF1">
    <property type="entry name" value="FOSMIDOMYCIN RESISTANCE PROTEIN"/>
    <property type="match status" value="1"/>
</dbReference>
<dbReference type="Gene3D" id="1.20.1250.20">
    <property type="entry name" value="MFS general substrate transporter like domains"/>
    <property type="match status" value="2"/>
</dbReference>
<dbReference type="RefSeq" id="WP_089343806.1">
    <property type="nucleotide sequence ID" value="NZ_CP067129.1"/>
</dbReference>
<keyword evidence="3 5" id="KW-0472">Membrane</keyword>
<proteinExistence type="predicted"/>
<evidence type="ECO:0000256" key="5">
    <source>
        <dbReference type="SAM" id="Phobius"/>
    </source>
</evidence>
<feature type="transmembrane region" description="Helical" evidence="5">
    <location>
        <begin position="68"/>
        <end position="89"/>
    </location>
</feature>
<dbReference type="EMBL" id="FZQB01000004">
    <property type="protein sequence ID" value="SNT73042.1"/>
    <property type="molecule type" value="Genomic_DNA"/>
</dbReference>
<feature type="transmembrane region" description="Helical" evidence="5">
    <location>
        <begin position="323"/>
        <end position="346"/>
    </location>
</feature>
<evidence type="ECO:0000256" key="1">
    <source>
        <dbReference type="ARBA" id="ARBA00022692"/>
    </source>
</evidence>
<name>A0A239PSY3_9RHOB</name>